<evidence type="ECO:0000256" key="1">
    <source>
        <dbReference type="SAM" id="MobiDB-lite"/>
    </source>
</evidence>
<feature type="compositionally biased region" description="Low complexity" evidence="1">
    <location>
        <begin position="43"/>
        <end position="53"/>
    </location>
</feature>
<organism evidence="2 3">
    <name type="scientific">Owenia fusiformis</name>
    <name type="common">Polychaete worm</name>
    <dbReference type="NCBI Taxonomy" id="6347"/>
    <lineage>
        <taxon>Eukaryota</taxon>
        <taxon>Metazoa</taxon>
        <taxon>Spiralia</taxon>
        <taxon>Lophotrochozoa</taxon>
        <taxon>Annelida</taxon>
        <taxon>Polychaeta</taxon>
        <taxon>Sedentaria</taxon>
        <taxon>Canalipalpata</taxon>
        <taxon>Sabellida</taxon>
        <taxon>Oweniida</taxon>
        <taxon>Oweniidae</taxon>
        <taxon>Owenia</taxon>
    </lineage>
</organism>
<feature type="compositionally biased region" description="Polar residues" evidence="1">
    <location>
        <begin position="78"/>
        <end position="90"/>
    </location>
</feature>
<evidence type="ECO:0000313" key="2">
    <source>
        <dbReference type="EMBL" id="CAH1790831.1"/>
    </source>
</evidence>
<keyword evidence="3" id="KW-1185">Reference proteome</keyword>
<comment type="caution">
    <text evidence="2">The sequence shown here is derived from an EMBL/GenBank/DDBJ whole genome shotgun (WGS) entry which is preliminary data.</text>
</comment>
<gene>
    <name evidence="2" type="ORF">OFUS_LOCUS15999</name>
</gene>
<name>A0A8J1XXW8_OWEFU</name>
<dbReference type="EMBL" id="CAIIXF020000008">
    <property type="protein sequence ID" value="CAH1790831.1"/>
    <property type="molecule type" value="Genomic_DNA"/>
</dbReference>
<accession>A0A8J1XXW8</accession>
<evidence type="ECO:0000313" key="3">
    <source>
        <dbReference type="Proteomes" id="UP000749559"/>
    </source>
</evidence>
<reference evidence="2" key="1">
    <citation type="submission" date="2022-03" db="EMBL/GenBank/DDBJ databases">
        <authorList>
            <person name="Martin C."/>
        </authorList>
    </citation>
    <scope>NUCLEOTIDE SEQUENCE</scope>
</reference>
<dbReference type="Proteomes" id="UP000749559">
    <property type="component" value="Unassembled WGS sequence"/>
</dbReference>
<feature type="region of interest" description="Disordered" evidence="1">
    <location>
        <begin position="21"/>
        <end position="90"/>
    </location>
</feature>
<protein>
    <submittedName>
        <fullName evidence="2">Uncharacterized protein</fullName>
    </submittedName>
</protein>
<proteinExistence type="predicted"/>
<sequence length="251" mass="28271">MSGNLTSIPPRHEIIEVAKKQLMATKSASPPSLDCDPKVVNRPPSSDSPSYSSVTANNNDKWITAGPKGRHSPVPERPNSSPRRTLTTNKGQNRIKLTGVKEVKFTLVYVSNIRKDFNVSDDDIRSAIVDHAKDKGIRVMKADIVHNRVCDDKVGCKLNIPESQAEIILATNFWPDPEIGCRVWQRRSTQRSNYNSQRGSNFKHIPVITGHYSHSHGRSYDTYELGRDSNGYYNNNRYGETIDEDERHLAV</sequence>
<dbReference type="AlphaFoldDB" id="A0A8J1XXW8"/>